<evidence type="ECO:0000313" key="15">
    <source>
        <dbReference type="Proteomes" id="UP000183832"/>
    </source>
</evidence>
<evidence type="ECO:0000256" key="11">
    <source>
        <dbReference type="SAM" id="Coils"/>
    </source>
</evidence>
<name>A0A1J1HL78_9DIPT</name>
<dbReference type="PANTHER" id="PTHR12683:SF13">
    <property type="entry name" value="CDK-ACTIVATING KINASE ASSEMBLY FACTOR MAT1"/>
    <property type="match status" value="1"/>
</dbReference>
<dbReference type="GO" id="GO:0061575">
    <property type="term" value="F:cyclin-dependent protein serine/threonine kinase activator activity"/>
    <property type="evidence" value="ECO:0007669"/>
    <property type="project" value="InterPro"/>
</dbReference>
<dbReference type="Pfam" id="PF17121">
    <property type="entry name" value="zf-C3HC4_5"/>
    <property type="match status" value="1"/>
</dbReference>
<feature type="compositionally biased region" description="Basic and acidic residues" evidence="12">
    <location>
        <begin position="202"/>
        <end position="211"/>
    </location>
</feature>
<evidence type="ECO:0000256" key="9">
    <source>
        <dbReference type="ARBA" id="ARBA00083888"/>
    </source>
</evidence>
<keyword evidence="15" id="KW-1185">Reference proteome</keyword>
<dbReference type="OrthoDB" id="5963at2759"/>
<evidence type="ECO:0000256" key="6">
    <source>
        <dbReference type="ARBA" id="ARBA00074719"/>
    </source>
</evidence>
<dbReference type="InterPro" id="IPR013083">
    <property type="entry name" value="Znf_RING/FYVE/PHD"/>
</dbReference>
<feature type="region of interest" description="Disordered" evidence="12">
    <location>
        <begin position="201"/>
        <end position="220"/>
    </location>
</feature>
<dbReference type="PROSITE" id="PS00518">
    <property type="entry name" value="ZF_RING_1"/>
    <property type="match status" value="1"/>
</dbReference>
<dbReference type="NCBIfam" id="TIGR00570">
    <property type="entry name" value="cdk7"/>
    <property type="match status" value="1"/>
</dbReference>
<dbReference type="PANTHER" id="PTHR12683">
    <property type="entry name" value="CDK-ACTIVATING KINASE ASSEMBLY FACTOR MAT1"/>
    <property type="match status" value="1"/>
</dbReference>
<dbReference type="EMBL" id="CVRI01000006">
    <property type="protein sequence ID" value="CRK88164.1"/>
    <property type="molecule type" value="Genomic_DNA"/>
</dbReference>
<evidence type="ECO:0000256" key="2">
    <source>
        <dbReference type="ARBA" id="ARBA00022723"/>
    </source>
</evidence>
<evidence type="ECO:0000256" key="4">
    <source>
        <dbReference type="ARBA" id="ARBA00022833"/>
    </source>
</evidence>
<evidence type="ECO:0000256" key="3">
    <source>
        <dbReference type="ARBA" id="ARBA00022771"/>
    </source>
</evidence>
<evidence type="ECO:0000256" key="12">
    <source>
        <dbReference type="SAM" id="MobiDB-lite"/>
    </source>
</evidence>
<evidence type="ECO:0000256" key="1">
    <source>
        <dbReference type="ARBA" id="ARBA00004123"/>
    </source>
</evidence>
<dbReference type="InterPro" id="IPR057657">
    <property type="entry name" value="MAT1_CAK-anch"/>
</dbReference>
<evidence type="ECO:0000256" key="8">
    <source>
        <dbReference type="ARBA" id="ARBA00077720"/>
    </source>
</evidence>
<evidence type="ECO:0000256" key="5">
    <source>
        <dbReference type="ARBA" id="ARBA00023242"/>
    </source>
</evidence>
<evidence type="ECO:0000256" key="10">
    <source>
        <dbReference type="PROSITE-ProRule" id="PRU00175"/>
    </source>
</evidence>
<dbReference type="AlphaFoldDB" id="A0A1J1HL78"/>
<dbReference type="Gene3D" id="3.30.40.10">
    <property type="entry name" value="Zinc/RING finger domain, C3HC4 (zinc finger)"/>
    <property type="match status" value="1"/>
</dbReference>
<sequence>MEEGCPRCKTTKYRNPSLKLMVNICGHTLCENCVELLFVKGANSCPECNIPLRRNNYRVQLFDPMVEKELDIRRRILRDFNKKEEDFPTLEEYNEYLEEIEVIIFNLCNNIDILETNKKIEQYKKENRDQIIRNKQRMGKDEVELEIILEQEKEMAEMRKKEIENLEELSKKKKTIEKEKLIDELMFSSENAQSILQTYASKAEEEKKEQELAPPPPKVSKFSSGVKFSSSFQQNYLPIPKVEEGPLYKYEEPEVVFNGPAVPALDEIEARKYTNHIRTESPAEKAGGFQSKISCLRALQEAMQGLYPF</sequence>
<feature type="coiled-coil region" evidence="11">
    <location>
        <begin position="146"/>
        <end position="179"/>
    </location>
</feature>
<accession>A0A1J1HL78</accession>
<dbReference type="InterPro" id="IPR017907">
    <property type="entry name" value="Znf_RING_CS"/>
</dbReference>
<dbReference type="Pfam" id="PF06391">
    <property type="entry name" value="MAT1"/>
    <property type="match status" value="1"/>
</dbReference>
<dbReference type="Pfam" id="PF25811">
    <property type="entry name" value="CAK-anch_MAT1"/>
    <property type="match status" value="1"/>
</dbReference>
<gene>
    <name evidence="14" type="ORF">CLUMA_CG001949</name>
</gene>
<keyword evidence="3 10" id="KW-0863">Zinc-finger</keyword>
<dbReference type="GO" id="GO:0006289">
    <property type="term" value="P:nucleotide-excision repair"/>
    <property type="evidence" value="ECO:0007669"/>
    <property type="project" value="InterPro"/>
</dbReference>
<dbReference type="GO" id="GO:0006357">
    <property type="term" value="P:regulation of transcription by RNA polymerase II"/>
    <property type="evidence" value="ECO:0007669"/>
    <property type="project" value="TreeGrafter"/>
</dbReference>
<dbReference type="InterPro" id="IPR001841">
    <property type="entry name" value="Znf_RING"/>
</dbReference>
<dbReference type="Proteomes" id="UP000183832">
    <property type="component" value="Unassembled WGS sequence"/>
</dbReference>
<evidence type="ECO:0000256" key="7">
    <source>
        <dbReference type="ARBA" id="ARBA00077380"/>
    </source>
</evidence>
<reference evidence="14 15" key="1">
    <citation type="submission" date="2015-04" db="EMBL/GenBank/DDBJ databases">
        <authorList>
            <person name="Syromyatnikov M.Y."/>
            <person name="Popov V.N."/>
        </authorList>
    </citation>
    <scope>NUCLEOTIDE SEQUENCE [LARGE SCALE GENOMIC DNA]</scope>
</reference>
<dbReference type="STRING" id="568069.A0A1J1HL78"/>
<dbReference type="PROSITE" id="PS50089">
    <property type="entry name" value="ZF_RING_2"/>
    <property type="match status" value="1"/>
</dbReference>
<feature type="domain" description="RING-type" evidence="13">
    <location>
        <begin position="5"/>
        <end position="49"/>
    </location>
</feature>
<keyword evidence="2" id="KW-0479">Metal-binding</keyword>
<dbReference type="SUPFAM" id="SSF57850">
    <property type="entry name" value="RING/U-box"/>
    <property type="match status" value="1"/>
</dbReference>
<evidence type="ECO:0000259" key="13">
    <source>
        <dbReference type="PROSITE" id="PS50089"/>
    </source>
</evidence>
<dbReference type="InterPro" id="IPR004575">
    <property type="entry name" value="MAT1/Tfb3"/>
</dbReference>
<keyword evidence="4" id="KW-0862">Zinc</keyword>
<keyword evidence="5" id="KW-0539">Nucleus</keyword>
<dbReference type="GO" id="GO:0005675">
    <property type="term" value="C:transcription factor TFIIH holo complex"/>
    <property type="evidence" value="ECO:0007669"/>
    <property type="project" value="InterPro"/>
</dbReference>
<protein>
    <recommendedName>
        <fullName evidence="6">CDK-activating kinase assembly factor MAT1</fullName>
    </recommendedName>
    <alternativeName>
        <fullName evidence="9">CDK7/cyclin-H assembly factor</fullName>
    </alternativeName>
    <alternativeName>
        <fullName evidence="7">Menage a trois</fullName>
    </alternativeName>
    <alternativeName>
        <fullName evidence="8">RING finger protein MAT1</fullName>
    </alternativeName>
</protein>
<dbReference type="FunFam" id="3.30.40.10:FF:000037">
    <property type="entry name" value="Cdk-activating kinase assembly factor MAT1, centre"/>
    <property type="match status" value="1"/>
</dbReference>
<proteinExistence type="predicted"/>
<dbReference type="InterPro" id="IPR015877">
    <property type="entry name" value="MAT1_centre"/>
</dbReference>
<evidence type="ECO:0000313" key="14">
    <source>
        <dbReference type="EMBL" id="CRK88164.1"/>
    </source>
</evidence>
<dbReference type="GO" id="GO:0008270">
    <property type="term" value="F:zinc ion binding"/>
    <property type="evidence" value="ECO:0007669"/>
    <property type="project" value="UniProtKB-KW"/>
</dbReference>
<comment type="subcellular location">
    <subcellularLocation>
        <location evidence="1">Nucleus</location>
    </subcellularLocation>
</comment>
<dbReference type="CDD" id="cd16517">
    <property type="entry name" value="RING-HC_MAT1"/>
    <property type="match status" value="1"/>
</dbReference>
<organism evidence="14 15">
    <name type="scientific">Clunio marinus</name>
    <dbReference type="NCBI Taxonomy" id="568069"/>
    <lineage>
        <taxon>Eukaryota</taxon>
        <taxon>Metazoa</taxon>
        <taxon>Ecdysozoa</taxon>
        <taxon>Arthropoda</taxon>
        <taxon>Hexapoda</taxon>
        <taxon>Insecta</taxon>
        <taxon>Pterygota</taxon>
        <taxon>Neoptera</taxon>
        <taxon>Endopterygota</taxon>
        <taxon>Diptera</taxon>
        <taxon>Nematocera</taxon>
        <taxon>Chironomoidea</taxon>
        <taxon>Chironomidae</taxon>
        <taxon>Clunio</taxon>
    </lineage>
</organism>
<keyword evidence="11" id="KW-0175">Coiled coil</keyword>